<evidence type="ECO:0000259" key="6">
    <source>
        <dbReference type="Pfam" id="PF04542"/>
    </source>
</evidence>
<keyword evidence="9" id="KW-1185">Reference proteome</keyword>
<dbReference type="NCBIfam" id="TIGR02937">
    <property type="entry name" value="sigma70-ECF"/>
    <property type="match status" value="1"/>
</dbReference>
<reference evidence="8 9" key="5">
    <citation type="journal article" date="2010" name="Appl. Environ. Microbiol.">
        <title>phrR-like gene praR of Azorhizobium caulinodans ORS571 is essential for symbiosis with Sesbania rostrata and is involved in expression of reb genes.</title>
        <authorList>
            <person name="Akiba N."/>
            <person name="Aono T."/>
            <person name="Toyazaki H."/>
            <person name="Sato S."/>
            <person name="Oyaizu H."/>
        </authorList>
    </citation>
    <scope>NUCLEOTIDE SEQUENCE [LARGE SCALE GENOMIC DNA]</scope>
    <source>
        <strain evidence="9">ATCC 43989 / DSM 5975 / JCM 20966 / LMG 6465 / NBRC 14845 / NCIMB 13405 / ORS 571</strain>
    </source>
</reference>
<evidence type="ECO:0000256" key="3">
    <source>
        <dbReference type="ARBA" id="ARBA00023082"/>
    </source>
</evidence>
<evidence type="ECO:0000313" key="9">
    <source>
        <dbReference type="Proteomes" id="UP000000270"/>
    </source>
</evidence>
<dbReference type="GO" id="GO:0016987">
    <property type="term" value="F:sigma factor activity"/>
    <property type="evidence" value="ECO:0007669"/>
    <property type="project" value="UniProtKB-KW"/>
</dbReference>
<dbReference type="Pfam" id="PF08281">
    <property type="entry name" value="Sigma70_r4_2"/>
    <property type="match status" value="1"/>
</dbReference>
<accession>A8I141</accession>
<dbReference type="InterPro" id="IPR013249">
    <property type="entry name" value="RNA_pol_sigma70_r4_t2"/>
</dbReference>
<dbReference type="AlphaFoldDB" id="A8I141"/>
<keyword evidence="2" id="KW-0805">Transcription regulation</keyword>
<dbReference type="InterPro" id="IPR039425">
    <property type="entry name" value="RNA_pol_sigma-70-like"/>
</dbReference>
<comment type="similarity">
    <text evidence="1">Belongs to the sigma-70 factor family. ECF subfamily.</text>
</comment>
<sequence length="202" mass="22012">MLSDAFVSRPPALQSPTRAGSALADGAGAAGGWCSVGWDLAALFKQHAKDIAQALRRRGLTADMAADLTQDTFVRVLVSPPAESAPVNNPAAYLFRVARNLSIDHLRRERLLNRVDLCPDGFAAILDPSPSQEVVVYDRQKLALTAAALAELPEKTRRAFELHRMEEMTVAEVAAELGLSRSRVWALVRDAYEHIDLRLSGL</sequence>
<dbReference type="EMBL" id="AP009384">
    <property type="protein sequence ID" value="BAF87329.1"/>
    <property type="molecule type" value="Genomic_DNA"/>
</dbReference>
<reference evidence="8 9" key="1">
    <citation type="journal article" date="2007" name="Appl. Environ. Microbiol.">
        <title>Rhizobial factors required for stem nodule maturation and maintenance in Sesbania rostrata-Azorhizobium caulinodans ORS571 symbiosis.</title>
        <authorList>
            <person name="Suzuki S."/>
            <person name="Aono T."/>
            <person name="Lee KB."/>
            <person name="Suzuki T."/>
            <person name="Liu CT."/>
            <person name="Miwa H."/>
            <person name="Wakao S."/>
            <person name="Iki T."/>
            <person name="Oyaizu H."/>
        </authorList>
    </citation>
    <scope>NUCLEOTIDE SEQUENCE [LARGE SCALE GENOMIC DNA]</scope>
    <source>
        <strain evidence="9">ATCC 43989 / DSM 5975 / JCM 20966 / LMG 6465 / NBRC 14845 / NCIMB 13405 / ORS 571</strain>
    </source>
</reference>
<dbReference type="Gene3D" id="1.10.1740.10">
    <property type="match status" value="1"/>
</dbReference>
<name>A8I141_AZOC5</name>
<dbReference type="SUPFAM" id="SSF88946">
    <property type="entry name" value="Sigma2 domain of RNA polymerase sigma factors"/>
    <property type="match status" value="1"/>
</dbReference>
<dbReference type="Pfam" id="PF04542">
    <property type="entry name" value="Sigma70_r2"/>
    <property type="match status" value="1"/>
</dbReference>
<evidence type="ECO:0000256" key="4">
    <source>
        <dbReference type="ARBA" id="ARBA00023163"/>
    </source>
</evidence>
<reference evidence="8 9" key="3">
    <citation type="journal article" date="2008" name="BMC Genomics">
        <title>The genome of the versatile nitrogen fixer Azorhizobium caulinodans ORS571.</title>
        <authorList>
            <person name="Lee KB."/>
            <person name="Backer P.D."/>
            <person name="Aono T."/>
            <person name="Liu CT."/>
            <person name="Suzuki S."/>
            <person name="Suzuki T."/>
            <person name="Kaneko T."/>
            <person name="Yamada M."/>
            <person name="Tabata S."/>
            <person name="Kupfer D.M."/>
            <person name="Najar F.Z."/>
            <person name="Wiley G.B."/>
            <person name="Roe B."/>
            <person name="Binnewies T.T."/>
            <person name="Ussery D.W."/>
            <person name="D'Haeze W."/>
            <person name="Herder J.D."/>
            <person name="Gevers D."/>
            <person name="Vereecke D."/>
            <person name="Holsters M."/>
            <person name="Oyaizu H."/>
        </authorList>
    </citation>
    <scope>NUCLEOTIDE SEQUENCE [LARGE SCALE GENOMIC DNA]</scope>
    <source>
        <strain evidence="9">ATCC 43989 / DSM 5975 / JCM 20966 / LMG 6465 / NBRC 14845 / NCIMB 13405 / ORS 571</strain>
    </source>
</reference>
<dbReference type="STRING" id="438753.AZC_1331"/>
<dbReference type="Gene3D" id="1.10.10.10">
    <property type="entry name" value="Winged helix-like DNA-binding domain superfamily/Winged helix DNA-binding domain"/>
    <property type="match status" value="1"/>
</dbReference>
<dbReference type="HOGENOM" id="CLU_047691_12_3_5"/>
<evidence type="ECO:0000256" key="2">
    <source>
        <dbReference type="ARBA" id="ARBA00023015"/>
    </source>
</evidence>
<dbReference type="Proteomes" id="UP000000270">
    <property type="component" value="Chromosome"/>
</dbReference>
<reference evidence="8 9" key="6">
    <citation type="journal article" date="2011" name="Appl. Environ. Microbiol.">
        <title>Involvement of the azorhizobial chromosome partition gene (parA) in the onset of bacteroid differentiation during Sesbania rostrata stem nodule development.</title>
        <authorList>
            <person name="Liu CT."/>
            <person name="Lee KB."/>
            <person name="Wang YS."/>
            <person name="Peng MH."/>
            <person name="Lee KT."/>
            <person name="Suzuki S."/>
            <person name="Suzuki T."/>
            <person name="Oyaizu H."/>
        </authorList>
    </citation>
    <scope>NUCLEOTIDE SEQUENCE [LARGE SCALE GENOMIC DNA]</scope>
    <source>
        <strain evidence="9">ATCC 43989 / DSM 5975 / JCM 20966 / LMG 6465 / NBRC 14845 / NCIMB 13405 / ORS 571</strain>
    </source>
</reference>
<dbReference type="InterPro" id="IPR014284">
    <property type="entry name" value="RNA_pol_sigma-70_dom"/>
</dbReference>
<feature type="region of interest" description="Disordered" evidence="5">
    <location>
        <begin position="1"/>
        <end position="21"/>
    </location>
</feature>
<keyword evidence="4" id="KW-0804">Transcription</keyword>
<feature type="domain" description="RNA polymerase sigma-70 region 2" evidence="6">
    <location>
        <begin position="43"/>
        <end position="110"/>
    </location>
</feature>
<reference evidence="9" key="2">
    <citation type="submission" date="2007-04" db="EMBL/GenBank/DDBJ databases">
        <title>Complete genome sequence of the nitrogen-fixing bacterium Azorhizobium caulinodans ORS571.</title>
        <authorList>
            <person name="Lee K.B."/>
            <person name="Backer P.D."/>
            <person name="Aono T."/>
            <person name="Liu C.T."/>
            <person name="Suzuki S."/>
            <person name="Suzuki T."/>
            <person name="Kaneko T."/>
            <person name="Yamada M."/>
            <person name="Tabata S."/>
            <person name="Kupfer D.M."/>
            <person name="Najar F.Z."/>
            <person name="Wiley G.B."/>
            <person name="Roe B."/>
            <person name="Binnewies T."/>
            <person name="Ussery D."/>
            <person name="Vereecke D."/>
            <person name="Gevers D."/>
            <person name="Holsters M."/>
            <person name="Oyaizu H."/>
        </authorList>
    </citation>
    <scope>NUCLEOTIDE SEQUENCE [LARGE SCALE GENOMIC DNA]</scope>
    <source>
        <strain evidence="9">ATCC 43989 / DSM 5975 / JCM 20966 / LMG 6465 / NBRC 14845 / NCIMB 13405 / ORS 571</strain>
    </source>
</reference>
<evidence type="ECO:0000259" key="7">
    <source>
        <dbReference type="Pfam" id="PF08281"/>
    </source>
</evidence>
<evidence type="ECO:0000256" key="1">
    <source>
        <dbReference type="ARBA" id="ARBA00010641"/>
    </source>
</evidence>
<dbReference type="SUPFAM" id="SSF88659">
    <property type="entry name" value="Sigma3 and sigma4 domains of RNA polymerase sigma factors"/>
    <property type="match status" value="1"/>
</dbReference>
<keyword evidence="3" id="KW-0731">Sigma factor</keyword>
<proteinExistence type="inferred from homology"/>
<dbReference type="KEGG" id="azc:AZC_1331"/>
<dbReference type="InterPro" id="IPR036388">
    <property type="entry name" value="WH-like_DNA-bd_sf"/>
</dbReference>
<evidence type="ECO:0000256" key="5">
    <source>
        <dbReference type="SAM" id="MobiDB-lite"/>
    </source>
</evidence>
<reference evidence="8 9" key="4">
    <citation type="journal article" date="2009" name="Appl. Environ. Microbiol.">
        <title>Comparative genome-wide transcriptional profiling of Azorhizobium caulinodans ORS571 grown under free-living and symbiotic conditions.</title>
        <authorList>
            <person name="Tsukada S."/>
            <person name="Aono T."/>
            <person name="Akiba N."/>
            <person name="Lee KB."/>
            <person name="Liu CT."/>
            <person name="Toyazaki H."/>
            <person name="Oyaizu H."/>
        </authorList>
    </citation>
    <scope>NUCLEOTIDE SEQUENCE [LARGE SCALE GENOMIC DNA]</scope>
    <source>
        <strain evidence="9">ATCC 43989 / DSM 5975 / JCM 20966 / LMG 6465 / NBRC 14845 / NCIMB 13405 / ORS 571</strain>
    </source>
</reference>
<dbReference type="InterPro" id="IPR013324">
    <property type="entry name" value="RNA_pol_sigma_r3/r4-like"/>
</dbReference>
<dbReference type="GO" id="GO:0006352">
    <property type="term" value="P:DNA-templated transcription initiation"/>
    <property type="evidence" value="ECO:0007669"/>
    <property type="project" value="InterPro"/>
</dbReference>
<dbReference type="PANTHER" id="PTHR43133">
    <property type="entry name" value="RNA POLYMERASE ECF-TYPE SIGMA FACTO"/>
    <property type="match status" value="1"/>
</dbReference>
<dbReference type="GO" id="GO:0003677">
    <property type="term" value="F:DNA binding"/>
    <property type="evidence" value="ECO:0007669"/>
    <property type="project" value="InterPro"/>
</dbReference>
<dbReference type="InterPro" id="IPR013325">
    <property type="entry name" value="RNA_pol_sigma_r2"/>
</dbReference>
<protein>
    <submittedName>
        <fullName evidence="8">FecI-like protein</fullName>
    </submittedName>
</protein>
<gene>
    <name evidence="8" type="primary">fecI</name>
    <name evidence="8" type="ordered locus">AZC_1331</name>
</gene>
<dbReference type="eggNOG" id="COG1595">
    <property type="taxonomic scope" value="Bacteria"/>
</dbReference>
<feature type="domain" description="RNA polymerase sigma factor 70 region 4 type 2" evidence="7">
    <location>
        <begin position="147"/>
        <end position="194"/>
    </location>
</feature>
<evidence type="ECO:0000313" key="8">
    <source>
        <dbReference type="EMBL" id="BAF87329.1"/>
    </source>
</evidence>
<organism evidence="8 9">
    <name type="scientific">Azorhizobium caulinodans (strain ATCC 43989 / DSM 5975 / JCM 20966 / LMG 6465 / NBRC 14845 / NCIMB 13405 / ORS 571)</name>
    <dbReference type="NCBI Taxonomy" id="438753"/>
    <lineage>
        <taxon>Bacteria</taxon>
        <taxon>Pseudomonadati</taxon>
        <taxon>Pseudomonadota</taxon>
        <taxon>Alphaproteobacteria</taxon>
        <taxon>Hyphomicrobiales</taxon>
        <taxon>Xanthobacteraceae</taxon>
        <taxon>Azorhizobium</taxon>
    </lineage>
</organism>
<dbReference type="InterPro" id="IPR007627">
    <property type="entry name" value="RNA_pol_sigma70_r2"/>
</dbReference>
<dbReference type="PANTHER" id="PTHR43133:SF63">
    <property type="entry name" value="RNA POLYMERASE SIGMA FACTOR FECI-RELATED"/>
    <property type="match status" value="1"/>
</dbReference>